<dbReference type="AlphaFoldDB" id="A0AA41QKE3"/>
<gene>
    <name evidence="2" type="ORF">ML536_04875</name>
</gene>
<dbReference type="Proteomes" id="UP001156140">
    <property type="component" value="Unassembled WGS sequence"/>
</dbReference>
<sequence>MSKTFVVSDLHGRFDLFEAALARISTYCPQGTIVFTGDYVDRGPDSRRIIQALKAGPSEGWRWIALKGNHEEMMVRAEHDSRERERWLANGGLATLASYDGAVPTEDLAWAATLPIYFKDAHRIYVHAGVDPAMPVEEQDAATLLWLRYPPGSDIDYPGFHIVHGHTPNPDGPELYRGRTNLDTLAVRTGRLVVGVFDDDRPGGPSDLIEILSR</sequence>
<dbReference type="InterPro" id="IPR004843">
    <property type="entry name" value="Calcineurin-like_PHP"/>
</dbReference>
<dbReference type="InterPro" id="IPR029052">
    <property type="entry name" value="Metallo-depent_PP-like"/>
</dbReference>
<dbReference type="SUPFAM" id="SSF56300">
    <property type="entry name" value="Metallo-dependent phosphatases"/>
    <property type="match status" value="1"/>
</dbReference>
<keyword evidence="3" id="KW-1185">Reference proteome</keyword>
<dbReference type="Pfam" id="PF00149">
    <property type="entry name" value="Metallophos"/>
    <property type="match status" value="1"/>
</dbReference>
<organism evidence="2 3">
    <name type="scientific">Paradevosia shaoguanensis</name>
    <dbReference type="NCBI Taxonomy" id="1335043"/>
    <lineage>
        <taxon>Bacteria</taxon>
        <taxon>Pseudomonadati</taxon>
        <taxon>Pseudomonadota</taxon>
        <taxon>Alphaproteobacteria</taxon>
        <taxon>Hyphomicrobiales</taxon>
        <taxon>Devosiaceae</taxon>
        <taxon>Paradevosia</taxon>
    </lineage>
</organism>
<dbReference type="PANTHER" id="PTHR42850:SF4">
    <property type="entry name" value="ZINC-DEPENDENT ENDOPOLYPHOSPHATASE"/>
    <property type="match status" value="1"/>
</dbReference>
<dbReference type="GO" id="GO:0110154">
    <property type="term" value="P:RNA decapping"/>
    <property type="evidence" value="ECO:0007669"/>
    <property type="project" value="TreeGrafter"/>
</dbReference>
<dbReference type="PANTHER" id="PTHR42850">
    <property type="entry name" value="METALLOPHOSPHOESTERASE"/>
    <property type="match status" value="1"/>
</dbReference>
<comment type="caution">
    <text evidence="2">The sequence shown here is derived from an EMBL/GenBank/DDBJ whole genome shotgun (WGS) entry which is preliminary data.</text>
</comment>
<dbReference type="InterPro" id="IPR050126">
    <property type="entry name" value="Ap4A_hydrolase"/>
</dbReference>
<reference evidence="2" key="1">
    <citation type="submission" date="2022-03" db="EMBL/GenBank/DDBJ databases">
        <title>The complete genome sequence of a Methyloterrigena soli.</title>
        <authorList>
            <person name="Zi Z."/>
        </authorList>
    </citation>
    <scope>NUCLEOTIDE SEQUENCE</scope>
    <source>
        <strain evidence="2">M48</strain>
    </source>
</reference>
<dbReference type="RefSeq" id="WP_281735143.1">
    <property type="nucleotide sequence ID" value="NZ_JAKETQ010000001.1"/>
</dbReference>
<evidence type="ECO:0000313" key="3">
    <source>
        <dbReference type="Proteomes" id="UP001156140"/>
    </source>
</evidence>
<dbReference type="CDD" id="cd00144">
    <property type="entry name" value="MPP_PPP_family"/>
    <property type="match status" value="1"/>
</dbReference>
<protein>
    <submittedName>
        <fullName evidence="2">Serine/threonine protein phosphatase</fullName>
    </submittedName>
</protein>
<accession>A0AA41QKE3</accession>
<dbReference type="GO" id="GO:0008803">
    <property type="term" value="F:bis(5'-nucleosyl)-tetraphosphatase (symmetrical) activity"/>
    <property type="evidence" value="ECO:0007669"/>
    <property type="project" value="TreeGrafter"/>
</dbReference>
<evidence type="ECO:0000313" key="2">
    <source>
        <dbReference type="EMBL" id="MCI0126155.1"/>
    </source>
</evidence>
<name>A0AA41QKE3_9HYPH</name>
<proteinExistence type="predicted"/>
<dbReference type="GO" id="GO:0016791">
    <property type="term" value="F:phosphatase activity"/>
    <property type="evidence" value="ECO:0007669"/>
    <property type="project" value="TreeGrafter"/>
</dbReference>
<dbReference type="Gene3D" id="3.60.21.10">
    <property type="match status" value="1"/>
</dbReference>
<dbReference type="GO" id="GO:0005737">
    <property type="term" value="C:cytoplasm"/>
    <property type="evidence" value="ECO:0007669"/>
    <property type="project" value="TreeGrafter"/>
</dbReference>
<evidence type="ECO:0000259" key="1">
    <source>
        <dbReference type="Pfam" id="PF00149"/>
    </source>
</evidence>
<dbReference type="EMBL" id="JALAZD010000001">
    <property type="protein sequence ID" value="MCI0126155.1"/>
    <property type="molecule type" value="Genomic_DNA"/>
</dbReference>
<feature type="domain" description="Calcineurin-like phosphoesterase" evidence="1">
    <location>
        <begin position="4"/>
        <end position="190"/>
    </location>
</feature>